<keyword evidence="2" id="KW-0326">Glycosidase</keyword>
<name>A0A846N1N7_9PROT</name>
<dbReference type="GO" id="GO:0009341">
    <property type="term" value="C:beta-galactosidase complex"/>
    <property type="evidence" value="ECO:0007669"/>
    <property type="project" value="InterPro"/>
</dbReference>
<evidence type="ECO:0000259" key="4">
    <source>
        <dbReference type="Pfam" id="PF02449"/>
    </source>
</evidence>
<reference evidence="6 7" key="1">
    <citation type="submission" date="2020-03" db="EMBL/GenBank/DDBJ databases">
        <title>Genomic Encyclopedia of Type Strains, Phase IV (KMG-IV): sequencing the most valuable type-strain genomes for metagenomic binning, comparative biology and taxonomic classification.</title>
        <authorList>
            <person name="Goeker M."/>
        </authorList>
    </citation>
    <scope>NUCLEOTIDE SEQUENCE [LARGE SCALE GENOMIC DNA]</scope>
    <source>
        <strain evidence="6 7">DSM 19867</strain>
    </source>
</reference>
<protein>
    <submittedName>
        <fullName evidence="6">Beta-galactosidase GanA</fullName>
    </submittedName>
</protein>
<dbReference type="EMBL" id="JAASRM010000001">
    <property type="protein sequence ID" value="NIK89656.1"/>
    <property type="molecule type" value="Genomic_DNA"/>
</dbReference>
<dbReference type="SUPFAM" id="SSF51445">
    <property type="entry name" value="(Trans)glycosidases"/>
    <property type="match status" value="1"/>
</dbReference>
<dbReference type="Gene3D" id="3.20.20.80">
    <property type="entry name" value="Glycosidases"/>
    <property type="match status" value="1"/>
</dbReference>
<accession>A0A846N1N7</accession>
<dbReference type="FunFam" id="3.20.20.80:FF:000135">
    <property type="entry name" value="Beta-galactosidase, putative, bgl35A"/>
    <property type="match status" value="1"/>
</dbReference>
<evidence type="ECO:0000256" key="2">
    <source>
        <dbReference type="ARBA" id="ARBA00023295"/>
    </source>
</evidence>
<keyword evidence="3" id="KW-0732">Signal</keyword>
<feature type="domain" description="Glycoside hydrolase family 42 N-terminal" evidence="4">
    <location>
        <begin position="73"/>
        <end position="213"/>
    </location>
</feature>
<dbReference type="InterPro" id="IPR013529">
    <property type="entry name" value="Glyco_hydro_42_N"/>
</dbReference>
<keyword evidence="7" id="KW-1185">Reference proteome</keyword>
<sequence length="542" mass="59907">MAAKRISLCAAALLWACLLPAAAKDVPIPAVVQDHGRFALMVDDAPFLMLGVQANNSSNYPAVLPQVWPALDQLGANTLEMPIAWEQIEPVEGRFDFSFLDALLKQARGHKKRLVLLWFGAYKNTGPSYAPQWVQTNRDRFPKLIDGQGKPNGVLSPHSPALIAADKKAFIALMTHLKAADPERTVIMVQVENETGTYRSVRDYSPAAEKIFAGPVPDVLIKGLGKQQGDWKTVFGKDADEYFHAWAFAHYVEEVARAGKAVYPLPMYVNAALRDPDPEKKVDPINYSSGGPTWNVLDIWKLAAPSIFTAAPDIYGHGYADAMGQIRQYTRPNNPLMIVEIGSSSDFARFFYPALGNGALGFAPFGFDFTGYSNFPLGAKKVDAASIAPFAANFKLVGPMMREWAKLAFAHPTYGVAEPDDHAAQTIALGKWQAKVEYRLWQFGFPEWKGLFETAPEGTENPSGGVSLIQLSSDELLLIGLHARVTFSLAAKDSKEMVYQHVEEGHFEKGKWVFERVWNGDETDYGLNLAQPRILRIKLQAY</sequence>
<dbReference type="Proteomes" id="UP000570514">
    <property type="component" value="Unassembled WGS sequence"/>
</dbReference>
<evidence type="ECO:0000313" key="7">
    <source>
        <dbReference type="Proteomes" id="UP000570514"/>
    </source>
</evidence>
<dbReference type="Pfam" id="PF18120">
    <property type="entry name" value="DUF5597"/>
    <property type="match status" value="1"/>
</dbReference>
<keyword evidence="1" id="KW-0378">Hydrolase</keyword>
<proteinExistence type="predicted"/>
<feature type="chain" id="PRO_5032786881" evidence="3">
    <location>
        <begin position="24"/>
        <end position="542"/>
    </location>
</feature>
<dbReference type="GO" id="GO:0004565">
    <property type="term" value="F:beta-galactosidase activity"/>
    <property type="evidence" value="ECO:0007669"/>
    <property type="project" value="InterPro"/>
</dbReference>
<dbReference type="Pfam" id="PF02449">
    <property type="entry name" value="Glyco_hydro_42"/>
    <property type="match status" value="1"/>
</dbReference>
<dbReference type="RefSeq" id="WP_167083726.1">
    <property type="nucleotide sequence ID" value="NZ_BAAADC010000001.1"/>
</dbReference>
<evidence type="ECO:0000256" key="3">
    <source>
        <dbReference type="SAM" id="SignalP"/>
    </source>
</evidence>
<dbReference type="GO" id="GO:0005975">
    <property type="term" value="P:carbohydrate metabolic process"/>
    <property type="evidence" value="ECO:0007669"/>
    <property type="project" value="InterPro"/>
</dbReference>
<evidence type="ECO:0000256" key="1">
    <source>
        <dbReference type="ARBA" id="ARBA00022801"/>
    </source>
</evidence>
<organism evidence="6 7">
    <name type="scientific">Rhizomicrobium palustre</name>
    <dbReference type="NCBI Taxonomy" id="189966"/>
    <lineage>
        <taxon>Bacteria</taxon>
        <taxon>Pseudomonadati</taxon>
        <taxon>Pseudomonadota</taxon>
        <taxon>Alphaproteobacteria</taxon>
        <taxon>Micropepsales</taxon>
        <taxon>Micropepsaceae</taxon>
        <taxon>Rhizomicrobium</taxon>
    </lineage>
</organism>
<feature type="domain" description="DUF5597" evidence="5">
    <location>
        <begin position="390"/>
        <end position="529"/>
    </location>
</feature>
<dbReference type="InterPro" id="IPR040719">
    <property type="entry name" value="DUF5597"/>
</dbReference>
<dbReference type="Gene3D" id="2.60.220.20">
    <property type="entry name" value="putative beta-Galactosidase from caulobacter crescentus"/>
    <property type="match status" value="1"/>
</dbReference>
<evidence type="ECO:0000313" key="6">
    <source>
        <dbReference type="EMBL" id="NIK89656.1"/>
    </source>
</evidence>
<dbReference type="InterPro" id="IPR017853">
    <property type="entry name" value="GH"/>
</dbReference>
<feature type="signal peptide" evidence="3">
    <location>
        <begin position="1"/>
        <end position="23"/>
    </location>
</feature>
<evidence type="ECO:0000259" key="5">
    <source>
        <dbReference type="Pfam" id="PF18120"/>
    </source>
</evidence>
<gene>
    <name evidence="6" type="ORF">FHS83_002974</name>
</gene>
<dbReference type="AlphaFoldDB" id="A0A846N1N7"/>
<comment type="caution">
    <text evidence="6">The sequence shown here is derived from an EMBL/GenBank/DDBJ whole genome shotgun (WGS) entry which is preliminary data.</text>
</comment>